<comment type="caution">
    <text evidence="1">The sequence shown here is derived from an EMBL/GenBank/DDBJ whole genome shotgun (WGS) entry which is preliminary data.</text>
</comment>
<dbReference type="Proteomes" id="UP001238540">
    <property type="component" value="Unassembled WGS sequence"/>
</dbReference>
<organism evidence="1 2">
    <name type="scientific">Vibrio ostreicida</name>
    <dbReference type="NCBI Taxonomy" id="526588"/>
    <lineage>
        <taxon>Bacteria</taxon>
        <taxon>Pseudomonadati</taxon>
        <taxon>Pseudomonadota</taxon>
        <taxon>Gammaproteobacteria</taxon>
        <taxon>Vibrionales</taxon>
        <taxon>Vibrionaceae</taxon>
        <taxon>Vibrio</taxon>
    </lineage>
</organism>
<evidence type="ECO:0000313" key="2">
    <source>
        <dbReference type="Proteomes" id="UP001238540"/>
    </source>
</evidence>
<protein>
    <submittedName>
        <fullName evidence="1">Uncharacterized protein</fullName>
    </submittedName>
</protein>
<reference evidence="2" key="1">
    <citation type="journal article" date="2019" name="Int. J. Syst. Evol. Microbiol.">
        <title>The Global Catalogue of Microorganisms (GCM) 10K type strain sequencing project: providing services to taxonomists for standard genome sequencing and annotation.</title>
        <authorList>
            <consortium name="The Broad Institute Genomics Platform"/>
            <consortium name="The Broad Institute Genome Sequencing Center for Infectious Disease"/>
            <person name="Wu L."/>
            <person name="Ma J."/>
        </authorList>
    </citation>
    <scope>NUCLEOTIDE SEQUENCE [LARGE SCALE GENOMIC DNA]</scope>
    <source>
        <strain evidence="2">CECT 7398</strain>
    </source>
</reference>
<proteinExistence type="predicted"/>
<evidence type="ECO:0000313" key="1">
    <source>
        <dbReference type="EMBL" id="MDN3609841.1"/>
    </source>
</evidence>
<keyword evidence="2" id="KW-1185">Reference proteome</keyword>
<name>A0ABT8BS89_9VIBR</name>
<accession>A0ABT8BS89</accession>
<dbReference type="RefSeq" id="WP_290311576.1">
    <property type="nucleotide sequence ID" value="NZ_JAUFQC010000001.1"/>
</dbReference>
<sequence>MLGSQNGSQFVFGYNHHSQCSDTSKAVETPIPKVQWQSEFGHRIRGVNEPFYDGSQ</sequence>
<gene>
    <name evidence="1" type="ORF">QWZ16_09040</name>
</gene>
<dbReference type="EMBL" id="JAUFQC010000001">
    <property type="protein sequence ID" value="MDN3609841.1"/>
    <property type="molecule type" value="Genomic_DNA"/>
</dbReference>